<dbReference type="EMBL" id="CAEZSF010000168">
    <property type="protein sequence ID" value="CAB4548992.1"/>
    <property type="molecule type" value="Genomic_DNA"/>
</dbReference>
<protein>
    <submittedName>
        <fullName evidence="1">Unannotated protein</fullName>
    </submittedName>
</protein>
<name>A0A6J6CC79_9ZZZZ</name>
<sequence>MQISTNDPEAGSNAGTVDAVEHTAAMATIQNMIRPFGSSGIVSVIGRSRDLSLTGEPPRCSKASVPERCRFGSLASVVWLRLSGLASPASLLRLRLSGFGSPASLLRLRFSGFGAG</sequence>
<proteinExistence type="predicted"/>
<dbReference type="AlphaFoldDB" id="A0A6J6CC79"/>
<organism evidence="1">
    <name type="scientific">freshwater metagenome</name>
    <dbReference type="NCBI Taxonomy" id="449393"/>
    <lineage>
        <taxon>unclassified sequences</taxon>
        <taxon>metagenomes</taxon>
        <taxon>ecological metagenomes</taxon>
    </lineage>
</organism>
<accession>A0A6J6CC79</accession>
<gene>
    <name evidence="1" type="ORF">UFOPK1358_01492</name>
</gene>
<evidence type="ECO:0000313" key="1">
    <source>
        <dbReference type="EMBL" id="CAB4548992.1"/>
    </source>
</evidence>
<reference evidence="1" key="1">
    <citation type="submission" date="2020-05" db="EMBL/GenBank/DDBJ databases">
        <authorList>
            <person name="Chiriac C."/>
            <person name="Salcher M."/>
            <person name="Ghai R."/>
            <person name="Kavagutti S V."/>
        </authorList>
    </citation>
    <scope>NUCLEOTIDE SEQUENCE</scope>
</reference>